<reference evidence="2 3" key="1">
    <citation type="journal article" date="2015" name="Nature">
        <title>rRNA introns, odd ribosomes, and small enigmatic genomes across a large radiation of phyla.</title>
        <authorList>
            <person name="Brown C.T."/>
            <person name="Hug L.A."/>
            <person name="Thomas B.C."/>
            <person name="Sharon I."/>
            <person name="Castelle C.J."/>
            <person name="Singh A."/>
            <person name="Wilkins M.J."/>
            <person name="Williams K.H."/>
            <person name="Banfield J.F."/>
        </authorList>
    </citation>
    <scope>NUCLEOTIDE SEQUENCE [LARGE SCALE GENOMIC DNA]</scope>
</reference>
<gene>
    <name evidence="2" type="ORF">UV61_C0008G0077</name>
</gene>
<evidence type="ECO:0000256" key="1">
    <source>
        <dbReference type="SAM" id="Phobius"/>
    </source>
</evidence>
<evidence type="ECO:0000313" key="2">
    <source>
        <dbReference type="EMBL" id="KKS86624.1"/>
    </source>
</evidence>
<dbReference type="EMBL" id="LCFD01000008">
    <property type="protein sequence ID" value="KKS86624.1"/>
    <property type="molecule type" value="Genomic_DNA"/>
</dbReference>
<feature type="transmembrane region" description="Helical" evidence="1">
    <location>
        <begin position="128"/>
        <end position="148"/>
    </location>
</feature>
<feature type="transmembrane region" description="Helical" evidence="1">
    <location>
        <begin position="97"/>
        <end position="116"/>
    </location>
</feature>
<organism evidence="2 3">
    <name type="scientific">Candidatus Gottesmanbacteria bacterium GW2011_GWB1_43_11</name>
    <dbReference type="NCBI Taxonomy" id="1618446"/>
    <lineage>
        <taxon>Bacteria</taxon>
        <taxon>Candidatus Gottesmaniibacteriota</taxon>
    </lineage>
</organism>
<dbReference type="STRING" id="1618446.UV61_C0008G0077"/>
<feature type="transmembrane region" description="Helical" evidence="1">
    <location>
        <begin position="35"/>
        <end position="52"/>
    </location>
</feature>
<sequence>MQTAFFWITWGVLSWWLLSHFYFTFSKKKLLQLRYLTLGFDVSVLALGFFPWLPAVRGSITGWQLVARGEAFSVWFFVLLVCCVGLLLTNNRVLSKLAVGLGMGLSVWMFVMMVRLVPGSFVLALKDIAPIVAALLLLSGNVTGLLLWQQLDLKK</sequence>
<comment type="caution">
    <text evidence="2">The sequence shown here is derived from an EMBL/GenBank/DDBJ whole genome shotgun (WGS) entry which is preliminary data.</text>
</comment>
<feature type="transmembrane region" description="Helical" evidence="1">
    <location>
        <begin position="6"/>
        <end position="23"/>
    </location>
</feature>
<protein>
    <submittedName>
        <fullName evidence="2">Uncharacterized protein</fullName>
    </submittedName>
</protein>
<accession>A0A0G1CM96</accession>
<feature type="transmembrane region" description="Helical" evidence="1">
    <location>
        <begin position="72"/>
        <end position="90"/>
    </location>
</feature>
<keyword evidence="1" id="KW-0472">Membrane</keyword>
<name>A0A0G1CM96_9BACT</name>
<dbReference type="AlphaFoldDB" id="A0A0G1CM96"/>
<proteinExistence type="predicted"/>
<evidence type="ECO:0000313" key="3">
    <source>
        <dbReference type="Proteomes" id="UP000034050"/>
    </source>
</evidence>
<keyword evidence="1" id="KW-1133">Transmembrane helix</keyword>
<dbReference type="Proteomes" id="UP000034050">
    <property type="component" value="Unassembled WGS sequence"/>
</dbReference>
<keyword evidence="1" id="KW-0812">Transmembrane</keyword>